<dbReference type="SMART" id="SM00338">
    <property type="entry name" value="BRLZ"/>
    <property type="match status" value="1"/>
</dbReference>
<protein>
    <recommendedName>
        <fullName evidence="3">BZIP domain-containing protein</fullName>
    </recommendedName>
</protein>
<keyword evidence="5" id="KW-1185">Reference proteome</keyword>
<dbReference type="InParanoid" id="A0A0D0DC40"/>
<feature type="compositionally biased region" description="Polar residues" evidence="2">
    <location>
        <begin position="21"/>
        <end position="34"/>
    </location>
</feature>
<organism evidence="4 5">
    <name type="scientific">Paxillus rubicundulus Ve08.2h10</name>
    <dbReference type="NCBI Taxonomy" id="930991"/>
    <lineage>
        <taxon>Eukaryota</taxon>
        <taxon>Fungi</taxon>
        <taxon>Dikarya</taxon>
        <taxon>Basidiomycota</taxon>
        <taxon>Agaricomycotina</taxon>
        <taxon>Agaricomycetes</taxon>
        <taxon>Agaricomycetidae</taxon>
        <taxon>Boletales</taxon>
        <taxon>Paxilineae</taxon>
        <taxon>Paxillaceae</taxon>
        <taxon>Paxillus</taxon>
    </lineage>
</organism>
<evidence type="ECO:0000313" key="4">
    <source>
        <dbReference type="EMBL" id="KIK94772.1"/>
    </source>
</evidence>
<feature type="compositionally biased region" description="Polar residues" evidence="2">
    <location>
        <begin position="54"/>
        <end position="64"/>
    </location>
</feature>
<evidence type="ECO:0000313" key="5">
    <source>
        <dbReference type="Proteomes" id="UP000054538"/>
    </source>
</evidence>
<dbReference type="Proteomes" id="UP000054538">
    <property type="component" value="Unassembled WGS sequence"/>
</dbReference>
<sequence length="530" mass="57924">MAHPMSQPLTADTSLLPPTPTSDMTWDQQRSPYSTDPIDAIGWGYYTLPPSPPASVSSNRTDSPVPSLKMSASRVTPDSLSEGEPQHCLSTRQVFDLSECVDIPSSSSSDSTPPPLSCQLSLSVDGGEHLAKRPITSTIGGVKKPRGSGERITTKYFVPPDVTGLTKREARLVKNRAAAFLSRQRKREEFEAMEIRVKELEEENLRLLNIAKKGNRVDELLCEMEHLRLRLMASEKRERELAMEFASNSAHKQPVKTESHDHIFPPASYPPFAPLGQNTAASVGLMKQALLSVLPSLLSLPSQSPLPVAISVPLQSSNATRTSTPPFGHPPISTDPKEQECQQFAHGCVGFNSSSADFDPSRLAIGADPSEGHRMDAESLRTLGNLTISFDPSPNEECRLRVRVHFSDRPDRTTVPPISENRPRTSSLASWAGPDMAFPLQPFASAPHSVAPSPPCNLDTFMGNAHAKLGFDAHMMPSACPAFGHHPSDQAFEYYPGFLEQISEDPAKHRARAAWKGMPQINSDWEISVS</sequence>
<feature type="coiled-coil region" evidence="1">
    <location>
        <begin position="183"/>
        <end position="237"/>
    </location>
</feature>
<dbReference type="InterPro" id="IPR004827">
    <property type="entry name" value="bZIP"/>
</dbReference>
<reference evidence="5" key="2">
    <citation type="submission" date="2015-01" db="EMBL/GenBank/DDBJ databases">
        <title>Evolutionary Origins and Diversification of the Mycorrhizal Mutualists.</title>
        <authorList>
            <consortium name="DOE Joint Genome Institute"/>
            <consortium name="Mycorrhizal Genomics Consortium"/>
            <person name="Kohler A."/>
            <person name="Kuo A."/>
            <person name="Nagy L.G."/>
            <person name="Floudas D."/>
            <person name="Copeland A."/>
            <person name="Barry K.W."/>
            <person name="Cichocki N."/>
            <person name="Veneault-Fourrey C."/>
            <person name="LaButti K."/>
            <person name="Lindquist E.A."/>
            <person name="Lipzen A."/>
            <person name="Lundell T."/>
            <person name="Morin E."/>
            <person name="Murat C."/>
            <person name="Riley R."/>
            <person name="Ohm R."/>
            <person name="Sun H."/>
            <person name="Tunlid A."/>
            <person name="Henrissat B."/>
            <person name="Grigoriev I.V."/>
            <person name="Hibbett D.S."/>
            <person name="Martin F."/>
        </authorList>
    </citation>
    <scope>NUCLEOTIDE SEQUENCE [LARGE SCALE GENOMIC DNA]</scope>
    <source>
        <strain evidence="5">Ve08.2h10</strain>
    </source>
</reference>
<dbReference type="CDD" id="cd14812">
    <property type="entry name" value="bZIP_u3"/>
    <property type="match status" value="1"/>
</dbReference>
<dbReference type="HOGENOM" id="CLU_016968_0_0_1"/>
<dbReference type="OrthoDB" id="674948at2759"/>
<dbReference type="PROSITE" id="PS50217">
    <property type="entry name" value="BZIP"/>
    <property type="match status" value="1"/>
</dbReference>
<feature type="region of interest" description="Disordered" evidence="2">
    <location>
        <begin position="53"/>
        <end position="87"/>
    </location>
</feature>
<name>A0A0D0DC40_9AGAM</name>
<reference evidence="4 5" key="1">
    <citation type="submission" date="2014-04" db="EMBL/GenBank/DDBJ databases">
        <authorList>
            <consortium name="DOE Joint Genome Institute"/>
            <person name="Kuo A."/>
            <person name="Kohler A."/>
            <person name="Jargeat P."/>
            <person name="Nagy L.G."/>
            <person name="Floudas D."/>
            <person name="Copeland A."/>
            <person name="Barry K.W."/>
            <person name="Cichocki N."/>
            <person name="Veneault-Fourrey C."/>
            <person name="LaButti K."/>
            <person name="Lindquist E.A."/>
            <person name="Lipzen A."/>
            <person name="Lundell T."/>
            <person name="Morin E."/>
            <person name="Murat C."/>
            <person name="Sun H."/>
            <person name="Tunlid A."/>
            <person name="Henrissat B."/>
            <person name="Grigoriev I.V."/>
            <person name="Hibbett D.S."/>
            <person name="Martin F."/>
            <person name="Nordberg H.P."/>
            <person name="Cantor M.N."/>
            <person name="Hua S.X."/>
        </authorList>
    </citation>
    <scope>NUCLEOTIDE SEQUENCE [LARGE SCALE GENOMIC DNA]</scope>
    <source>
        <strain evidence="4 5">Ve08.2h10</strain>
    </source>
</reference>
<dbReference type="InterPro" id="IPR046347">
    <property type="entry name" value="bZIP_sf"/>
</dbReference>
<keyword evidence="1" id="KW-0175">Coiled coil</keyword>
<evidence type="ECO:0000256" key="1">
    <source>
        <dbReference type="SAM" id="Coils"/>
    </source>
</evidence>
<feature type="region of interest" description="Disordered" evidence="2">
    <location>
        <begin position="1"/>
        <end position="35"/>
    </location>
</feature>
<proteinExistence type="predicted"/>
<gene>
    <name evidence="4" type="ORF">PAXRUDRAFT_827663</name>
</gene>
<dbReference type="EMBL" id="KN825085">
    <property type="protein sequence ID" value="KIK94772.1"/>
    <property type="molecule type" value="Genomic_DNA"/>
</dbReference>
<dbReference type="AlphaFoldDB" id="A0A0D0DC40"/>
<dbReference type="STRING" id="930991.A0A0D0DC40"/>
<dbReference type="SUPFAM" id="SSF57959">
    <property type="entry name" value="Leucine zipper domain"/>
    <property type="match status" value="1"/>
</dbReference>
<dbReference type="GO" id="GO:0003700">
    <property type="term" value="F:DNA-binding transcription factor activity"/>
    <property type="evidence" value="ECO:0007669"/>
    <property type="project" value="InterPro"/>
</dbReference>
<feature type="domain" description="BZIP" evidence="3">
    <location>
        <begin position="165"/>
        <end position="207"/>
    </location>
</feature>
<evidence type="ECO:0000256" key="2">
    <source>
        <dbReference type="SAM" id="MobiDB-lite"/>
    </source>
</evidence>
<dbReference type="Pfam" id="PF00170">
    <property type="entry name" value="bZIP_1"/>
    <property type="match status" value="1"/>
</dbReference>
<dbReference type="Gene3D" id="1.20.5.170">
    <property type="match status" value="1"/>
</dbReference>
<evidence type="ECO:0000259" key="3">
    <source>
        <dbReference type="PROSITE" id="PS50217"/>
    </source>
</evidence>
<accession>A0A0D0DC40</accession>